<gene>
    <name evidence="3" type="ORF">H8923_13005</name>
</gene>
<dbReference type="InterPro" id="IPR025436">
    <property type="entry name" value="DUF4179"/>
</dbReference>
<keyword evidence="1" id="KW-1133">Transmembrane helix</keyword>
<keyword evidence="4" id="KW-1185">Reference proteome</keyword>
<protein>
    <submittedName>
        <fullName evidence="3">DUF4179 domain-containing protein</fullName>
    </submittedName>
</protein>
<evidence type="ECO:0000313" key="3">
    <source>
        <dbReference type="EMBL" id="MBC5997685.1"/>
    </source>
</evidence>
<reference evidence="3 4" key="1">
    <citation type="submission" date="2020-08" db="EMBL/GenBank/DDBJ databases">
        <authorList>
            <person name="Liu C."/>
            <person name="Sun Q."/>
        </authorList>
    </citation>
    <scope>NUCLEOTIDE SEQUENCE [LARGE SCALE GENOMIC DNA]</scope>
    <source>
        <strain evidence="3 4">NSJ-18</strain>
    </source>
</reference>
<keyword evidence="1" id="KW-0472">Membrane</keyword>
<evidence type="ECO:0000256" key="1">
    <source>
        <dbReference type="SAM" id="Phobius"/>
    </source>
</evidence>
<proteinExistence type="predicted"/>
<accession>A0ABR7JS35</accession>
<comment type="caution">
    <text evidence="3">The sequence shown here is derived from an EMBL/GenBank/DDBJ whole genome shotgun (WGS) entry which is preliminary data.</text>
</comment>
<evidence type="ECO:0000313" key="4">
    <source>
        <dbReference type="Proteomes" id="UP000609849"/>
    </source>
</evidence>
<organism evidence="3 4">
    <name type="scientific">Romboutsia faecis</name>
    <dbReference type="NCBI Taxonomy" id="2764597"/>
    <lineage>
        <taxon>Bacteria</taxon>
        <taxon>Bacillati</taxon>
        <taxon>Bacillota</taxon>
        <taxon>Clostridia</taxon>
        <taxon>Peptostreptococcales</taxon>
        <taxon>Peptostreptococcaceae</taxon>
        <taxon>Romboutsia</taxon>
    </lineage>
</organism>
<dbReference type="RefSeq" id="WP_153972365.1">
    <property type="nucleotide sequence ID" value="NZ_JACRWE010000006.1"/>
</dbReference>
<keyword evidence="1" id="KW-0812">Transmembrane</keyword>
<dbReference type="EMBL" id="JACRWE010000006">
    <property type="protein sequence ID" value="MBC5997685.1"/>
    <property type="molecule type" value="Genomic_DNA"/>
</dbReference>
<feature type="transmembrane region" description="Helical" evidence="1">
    <location>
        <begin position="38"/>
        <end position="55"/>
    </location>
</feature>
<sequence>MKKYDIKMPKDLDDITKESIDRGMEARRNIKFKKVSKLAIASCLTIVTISSLFIFREPVYANMNKFIYDIKEALGISKNIDNYKTTLNKTNTDNGLKITLNEVVLNNDELIVHTSYNSKKKMNWDLFNLDTELYINGELILSSSGGGSSPIDDNNMEEVITYKLPSDLEGDVDVKLVYSGSNFKNNDIELYINDEKVESKTESVNGKWVFEFKTNGDELSKDTKYMEINKTIDLGNGESITLTHMTINRISQRIFYTRKMNNLEQYDYEFKLCGEDESFNHIDVWGYNKDEVNGVFEFSEDRVDESAKELNFTLYFAKVLNNYELQTLNYEPIGELFVISLDKLKMD</sequence>
<feature type="domain" description="DUF4179" evidence="2">
    <location>
        <begin position="33"/>
        <end position="116"/>
    </location>
</feature>
<dbReference type="Gene3D" id="2.60.40.1630">
    <property type="entry name" value="bacillus anthracis domain"/>
    <property type="match status" value="1"/>
</dbReference>
<evidence type="ECO:0000259" key="2">
    <source>
        <dbReference type="Pfam" id="PF13786"/>
    </source>
</evidence>
<dbReference type="Proteomes" id="UP000609849">
    <property type="component" value="Unassembled WGS sequence"/>
</dbReference>
<dbReference type="Pfam" id="PF13786">
    <property type="entry name" value="DUF4179"/>
    <property type="match status" value="1"/>
</dbReference>
<name>A0ABR7JS35_9FIRM</name>